<proteinExistence type="predicted"/>
<evidence type="ECO:0000313" key="1">
    <source>
        <dbReference type="Proteomes" id="UP000095286"/>
    </source>
</evidence>
<name>A0AC35U1R1_9BILA</name>
<dbReference type="WBParaSite" id="RSKR_0000622700.1">
    <property type="protein sequence ID" value="RSKR_0000622700.1"/>
    <property type="gene ID" value="RSKR_0000622700"/>
</dbReference>
<protein>
    <submittedName>
        <fullName evidence="2">Nefa_Nip30_N domain-containing protein</fullName>
    </submittedName>
</protein>
<sequence length="156" mass="17728">MSTKFVSEKDGSESVVTEPVDNRPLYERLREIREKAQAEKEEANKLGKSHVTNEDSEFLDELNEKQKLEDMQKKKDEKDLLKKMKLYEATSESTSVMITLKSDDEEEKPKEKVVVKKVSKQAALLRSVIKRKAAPSNETSPKKGCPEGNPSSEKQT</sequence>
<dbReference type="Proteomes" id="UP000095286">
    <property type="component" value="Unplaced"/>
</dbReference>
<organism evidence="1 2">
    <name type="scientific">Rhabditophanes sp. KR3021</name>
    <dbReference type="NCBI Taxonomy" id="114890"/>
    <lineage>
        <taxon>Eukaryota</taxon>
        <taxon>Metazoa</taxon>
        <taxon>Ecdysozoa</taxon>
        <taxon>Nematoda</taxon>
        <taxon>Chromadorea</taxon>
        <taxon>Rhabditida</taxon>
        <taxon>Tylenchina</taxon>
        <taxon>Panagrolaimomorpha</taxon>
        <taxon>Strongyloidoidea</taxon>
        <taxon>Alloionematidae</taxon>
        <taxon>Rhabditophanes</taxon>
    </lineage>
</organism>
<evidence type="ECO:0000313" key="2">
    <source>
        <dbReference type="WBParaSite" id="RSKR_0000622700.1"/>
    </source>
</evidence>
<reference evidence="2" key="1">
    <citation type="submission" date="2016-11" db="UniProtKB">
        <authorList>
            <consortium name="WormBaseParasite"/>
        </authorList>
    </citation>
    <scope>IDENTIFICATION</scope>
    <source>
        <strain evidence="2">KR3021</strain>
    </source>
</reference>
<accession>A0AC35U1R1</accession>